<name>A0ABW7FJG1_9BURK</name>
<evidence type="ECO:0000256" key="3">
    <source>
        <dbReference type="ARBA" id="ARBA00022777"/>
    </source>
</evidence>
<dbReference type="EMBL" id="JBIGHW010000006">
    <property type="protein sequence ID" value="MFG6441472.1"/>
    <property type="molecule type" value="Genomic_DNA"/>
</dbReference>
<comment type="caution">
    <text evidence="9">The sequence shown here is derived from an EMBL/GenBank/DDBJ whole genome shotgun (WGS) entry which is preliminary data.</text>
</comment>
<dbReference type="Proteomes" id="UP001606301">
    <property type="component" value="Unassembled WGS sequence"/>
</dbReference>
<dbReference type="Gene3D" id="3.30.200.20">
    <property type="entry name" value="Phosphorylase Kinase, domain 1"/>
    <property type="match status" value="1"/>
</dbReference>
<keyword evidence="10" id="KW-1185">Reference proteome</keyword>
<sequence>MTPDELRRTSQLWDDMQALPEQAREAWLAALPAADRAHAPALRAMLALQADGATDPLTDGPPPLTAGPGAVPEQTAHAPGEQVGPYRLLRFLGRGGMGEVWLARRDDGPVGREVALKLPLMSARHPALRLRFERECTILSGLNHTHIATLFDAGVGSDGQVFMAMEYIEGLPLLRFCDERHLPLAGRIALALQLLDAVAHAHAHLVIHRDIKPANILVTPDGQLRLLDFGVAKILAPEAPDAAMPGTADAELTQWGGAALTLDYASPEQVQQQPVGTASDIHALGVVVYELLAGSRPYRPRSRSRRDIEAAILDPLRLRASTVITTETAALRGASLRALKAQLRGDLDTILAKALQLRPADRYATVAALADDLRRFLAREPIHARPARRSYIAWRFAQRHAIALGAVTAVVASMAVGTAVSVHQMQRARANEQLAQQEAARAQLVSKFLESVFAVNGRAGTDVLSARKRTARELLDDGTARLLADTAMAPAVRYELLGTMGAIYREMGIVETGAQLARQRVTAAVEAHGETSIEYAQAWVDLAWNTSIKGEGAEALRHAAKARAVLASLRQAPSEALASAWVRYAGVTADAGARVDLPAGRAAIADGRRWAAGSRDLAALSFLHMNAGILEMQTGRRAEGLASMREAMRLHEALGADQRAKGFALSTWLGMAELFNGNLAAARPRLEAGVRYAESTAVPVEEQFVYFGLWLMHDATGDLEQALRTATIAVDRVQQLPDALVTPEMRRPYTTAARAAWRTGRIELALRHLDSAQALHARKAGPETSSGVVQDLRRIHPDLWASTYIAAGRLDEASALLAAHDATLNRNGGFQTIRALQYYLPALELALVKEDAAAARALMDRWGATGPQPGEYPFYQVWTKEVLEGRVLTLEGRHAEAEALLRKVLASISARADHAAWQEPKARARHALGRLLLASGRAAEAREPLAAAAETFRRTQAPTLSLDRARTLALLAKAERTLGNHAAARGLTQEVDAIWGRHPSIKPRPDDRLAWPGAAIIVARAADRGAPTP</sequence>
<proteinExistence type="predicted"/>
<dbReference type="PROSITE" id="PS00107">
    <property type="entry name" value="PROTEIN_KINASE_ATP"/>
    <property type="match status" value="1"/>
</dbReference>
<dbReference type="GO" id="GO:0016301">
    <property type="term" value="F:kinase activity"/>
    <property type="evidence" value="ECO:0007669"/>
    <property type="project" value="UniProtKB-KW"/>
</dbReference>
<feature type="binding site" evidence="5">
    <location>
        <position position="117"/>
    </location>
    <ligand>
        <name>ATP</name>
        <dbReference type="ChEBI" id="CHEBI:30616"/>
    </ligand>
</feature>
<evidence type="ECO:0000256" key="6">
    <source>
        <dbReference type="SAM" id="Coils"/>
    </source>
</evidence>
<gene>
    <name evidence="9" type="ORF">ACG0Z3_12365</name>
</gene>
<evidence type="ECO:0000256" key="2">
    <source>
        <dbReference type="ARBA" id="ARBA00022741"/>
    </source>
</evidence>
<keyword evidence="1" id="KW-0808">Transferase</keyword>
<evidence type="ECO:0000313" key="10">
    <source>
        <dbReference type="Proteomes" id="UP001606301"/>
    </source>
</evidence>
<reference evidence="9 10" key="1">
    <citation type="submission" date="2024-08" db="EMBL/GenBank/DDBJ databases">
        <authorList>
            <person name="Lu H."/>
        </authorList>
    </citation>
    <scope>NUCLEOTIDE SEQUENCE [LARGE SCALE GENOMIC DNA]</scope>
    <source>
        <strain evidence="9 10">LKC17W</strain>
    </source>
</reference>
<dbReference type="InterPro" id="IPR000719">
    <property type="entry name" value="Prot_kinase_dom"/>
</dbReference>
<feature type="coiled-coil region" evidence="6">
    <location>
        <begin position="420"/>
        <end position="447"/>
    </location>
</feature>
<dbReference type="InterPro" id="IPR017441">
    <property type="entry name" value="Protein_kinase_ATP_BS"/>
</dbReference>
<organism evidence="9 10">
    <name type="scientific">Pelomonas margarita</name>
    <dbReference type="NCBI Taxonomy" id="3299031"/>
    <lineage>
        <taxon>Bacteria</taxon>
        <taxon>Pseudomonadati</taxon>
        <taxon>Pseudomonadota</taxon>
        <taxon>Betaproteobacteria</taxon>
        <taxon>Burkholderiales</taxon>
        <taxon>Sphaerotilaceae</taxon>
        <taxon>Roseateles</taxon>
    </lineage>
</organism>
<dbReference type="CDD" id="cd14014">
    <property type="entry name" value="STKc_PknB_like"/>
    <property type="match status" value="1"/>
</dbReference>
<evidence type="ECO:0000256" key="4">
    <source>
        <dbReference type="ARBA" id="ARBA00022840"/>
    </source>
</evidence>
<evidence type="ECO:0000259" key="8">
    <source>
        <dbReference type="PROSITE" id="PS50011"/>
    </source>
</evidence>
<feature type="domain" description="Protein kinase" evidence="8">
    <location>
        <begin position="86"/>
        <end position="377"/>
    </location>
</feature>
<dbReference type="InterPro" id="IPR011990">
    <property type="entry name" value="TPR-like_helical_dom_sf"/>
</dbReference>
<accession>A0ABW7FJG1</accession>
<evidence type="ECO:0000256" key="5">
    <source>
        <dbReference type="PROSITE-ProRule" id="PRU10141"/>
    </source>
</evidence>
<evidence type="ECO:0000256" key="1">
    <source>
        <dbReference type="ARBA" id="ARBA00022679"/>
    </source>
</evidence>
<protein>
    <submittedName>
        <fullName evidence="9">Protein kinase</fullName>
    </submittedName>
</protein>
<dbReference type="Gene3D" id="1.10.510.10">
    <property type="entry name" value="Transferase(Phosphotransferase) domain 1"/>
    <property type="match status" value="1"/>
</dbReference>
<keyword evidence="3 9" id="KW-0418">Kinase</keyword>
<keyword evidence="6" id="KW-0175">Coiled coil</keyword>
<dbReference type="Pfam" id="PF00069">
    <property type="entry name" value="Pkinase"/>
    <property type="match status" value="1"/>
</dbReference>
<feature type="region of interest" description="Disordered" evidence="7">
    <location>
        <begin position="53"/>
        <end position="79"/>
    </location>
</feature>
<dbReference type="InterPro" id="IPR011009">
    <property type="entry name" value="Kinase-like_dom_sf"/>
</dbReference>
<dbReference type="SMART" id="SM00220">
    <property type="entry name" value="S_TKc"/>
    <property type="match status" value="1"/>
</dbReference>
<dbReference type="SUPFAM" id="SSF56112">
    <property type="entry name" value="Protein kinase-like (PK-like)"/>
    <property type="match status" value="1"/>
</dbReference>
<dbReference type="Gene3D" id="1.25.40.10">
    <property type="entry name" value="Tetratricopeptide repeat domain"/>
    <property type="match status" value="2"/>
</dbReference>
<dbReference type="SUPFAM" id="SSF48452">
    <property type="entry name" value="TPR-like"/>
    <property type="match status" value="2"/>
</dbReference>
<dbReference type="RefSeq" id="WP_394397796.1">
    <property type="nucleotide sequence ID" value="NZ_JBIGHW010000006.1"/>
</dbReference>
<keyword evidence="4 5" id="KW-0067">ATP-binding</keyword>
<keyword evidence="2 5" id="KW-0547">Nucleotide-binding</keyword>
<evidence type="ECO:0000256" key="7">
    <source>
        <dbReference type="SAM" id="MobiDB-lite"/>
    </source>
</evidence>
<dbReference type="PROSITE" id="PS00108">
    <property type="entry name" value="PROTEIN_KINASE_ST"/>
    <property type="match status" value="1"/>
</dbReference>
<dbReference type="PANTHER" id="PTHR43289">
    <property type="entry name" value="MITOGEN-ACTIVATED PROTEIN KINASE KINASE KINASE 20-RELATED"/>
    <property type="match status" value="1"/>
</dbReference>
<dbReference type="InterPro" id="IPR008271">
    <property type="entry name" value="Ser/Thr_kinase_AS"/>
</dbReference>
<dbReference type="PROSITE" id="PS50011">
    <property type="entry name" value="PROTEIN_KINASE_DOM"/>
    <property type="match status" value="1"/>
</dbReference>
<dbReference type="PANTHER" id="PTHR43289:SF34">
    <property type="entry name" value="SERINE_THREONINE-PROTEIN KINASE YBDM-RELATED"/>
    <property type="match status" value="1"/>
</dbReference>
<evidence type="ECO:0000313" key="9">
    <source>
        <dbReference type="EMBL" id="MFG6441472.1"/>
    </source>
</evidence>